<evidence type="ECO:0000313" key="4">
    <source>
        <dbReference type="Proteomes" id="UP001600064"/>
    </source>
</evidence>
<evidence type="ECO:0000259" key="2">
    <source>
        <dbReference type="Pfam" id="PF25488"/>
    </source>
</evidence>
<keyword evidence="4" id="KW-1185">Reference proteome</keyword>
<name>A0ABR4DNT9_9PEZI</name>
<keyword evidence="1" id="KW-0732">Signal</keyword>
<dbReference type="RefSeq" id="XP_070870724.1">
    <property type="nucleotide sequence ID" value="XM_071007523.1"/>
</dbReference>
<feature type="chain" id="PRO_5046974259" description="RNase T2-like C-terminal domain-containing protein" evidence="1">
    <location>
        <begin position="21"/>
        <end position="159"/>
    </location>
</feature>
<comment type="caution">
    <text evidence="3">The sequence shown here is derived from an EMBL/GenBank/DDBJ whole genome shotgun (WGS) entry which is preliminary data.</text>
</comment>
<dbReference type="EMBL" id="JAZGUE010000001">
    <property type="protein sequence ID" value="KAL2272000.1"/>
    <property type="molecule type" value="Genomic_DNA"/>
</dbReference>
<evidence type="ECO:0000313" key="3">
    <source>
        <dbReference type="EMBL" id="KAL2272000.1"/>
    </source>
</evidence>
<protein>
    <recommendedName>
        <fullName evidence="2">RNase T2-like C-terminal domain-containing protein</fullName>
    </recommendedName>
</protein>
<gene>
    <name evidence="3" type="ORF">VTJ83DRAFT_1371</name>
</gene>
<dbReference type="Pfam" id="PF25488">
    <property type="entry name" value="RNaseT2L_C"/>
    <property type="match status" value="1"/>
</dbReference>
<accession>A0ABR4DNT9</accession>
<evidence type="ECO:0000256" key="1">
    <source>
        <dbReference type="SAM" id="SignalP"/>
    </source>
</evidence>
<organism evidence="3 4">
    <name type="scientific">Remersonia thermophila</name>
    <dbReference type="NCBI Taxonomy" id="72144"/>
    <lineage>
        <taxon>Eukaryota</taxon>
        <taxon>Fungi</taxon>
        <taxon>Dikarya</taxon>
        <taxon>Ascomycota</taxon>
        <taxon>Pezizomycotina</taxon>
        <taxon>Sordariomycetes</taxon>
        <taxon>Sordariomycetidae</taxon>
        <taxon>Sordariales</taxon>
        <taxon>Sordariales incertae sedis</taxon>
        <taxon>Remersonia</taxon>
    </lineage>
</organism>
<proteinExistence type="predicted"/>
<reference evidence="3 4" key="1">
    <citation type="journal article" date="2024" name="Commun. Biol.">
        <title>Comparative genomic analysis of thermophilic fungi reveals convergent evolutionary adaptations and gene losses.</title>
        <authorList>
            <person name="Steindorff A.S."/>
            <person name="Aguilar-Pontes M.V."/>
            <person name="Robinson A.J."/>
            <person name="Andreopoulos B."/>
            <person name="LaButti K."/>
            <person name="Kuo A."/>
            <person name="Mondo S."/>
            <person name="Riley R."/>
            <person name="Otillar R."/>
            <person name="Haridas S."/>
            <person name="Lipzen A."/>
            <person name="Grimwood J."/>
            <person name="Schmutz J."/>
            <person name="Clum A."/>
            <person name="Reid I.D."/>
            <person name="Moisan M.C."/>
            <person name="Butler G."/>
            <person name="Nguyen T.T.M."/>
            <person name="Dewar K."/>
            <person name="Conant G."/>
            <person name="Drula E."/>
            <person name="Henrissat B."/>
            <person name="Hansel C."/>
            <person name="Singer S."/>
            <person name="Hutchinson M.I."/>
            <person name="de Vries R.P."/>
            <person name="Natvig D.O."/>
            <person name="Powell A.J."/>
            <person name="Tsang A."/>
            <person name="Grigoriev I.V."/>
        </authorList>
    </citation>
    <scope>NUCLEOTIDE SEQUENCE [LARGE SCALE GENOMIC DNA]</scope>
    <source>
        <strain evidence="3 4">ATCC 22073</strain>
    </source>
</reference>
<dbReference type="GeneID" id="98122167"/>
<sequence length="159" mass="17355">MHTRTVIVFLLSAIFPIAAALAFNGTGQVRTLYNRQPHDDLGCLTKDGKWTVDEPLCGVFTARRTGNYNDYTLSAEGAGACGLDHIYFVCGEDVAPYIFSTWGDNFPAAGLTVLRYGQYGVFATDAPDSPPAPGAEPLRIRLYSASDKGKWAWLGWNEL</sequence>
<feature type="domain" description="RNase T2-like C-terminal" evidence="2">
    <location>
        <begin position="23"/>
        <end position="115"/>
    </location>
</feature>
<dbReference type="InterPro" id="IPR057328">
    <property type="entry name" value="RNaseT2L_C"/>
</dbReference>
<dbReference type="Proteomes" id="UP001600064">
    <property type="component" value="Unassembled WGS sequence"/>
</dbReference>
<feature type="signal peptide" evidence="1">
    <location>
        <begin position="1"/>
        <end position="20"/>
    </location>
</feature>